<organism evidence="4 5">
    <name type="scientific">Gemmobacter fulvus</name>
    <dbReference type="NCBI Taxonomy" id="2840474"/>
    <lineage>
        <taxon>Bacteria</taxon>
        <taxon>Pseudomonadati</taxon>
        <taxon>Pseudomonadota</taxon>
        <taxon>Alphaproteobacteria</taxon>
        <taxon>Rhodobacterales</taxon>
        <taxon>Paracoccaceae</taxon>
        <taxon>Gemmobacter</taxon>
    </lineage>
</organism>
<keyword evidence="5" id="KW-1185">Reference proteome</keyword>
<evidence type="ECO:0000256" key="2">
    <source>
        <dbReference type="ARBA" id="ARBA00022823"/>
    </source>
</evidence>
<keyword evidence="2" id="KW-0450">Lipoyl</keyword>
<evidence type="ECO:0000256" key="1">
    <source>
        <dbReference type="ARBA" id="ARBA00001938"/>
    </source>
</evidence>
<dbReference type="InterPro" id="IPR011053">
    <property type="entry name" value="Single_hybrid_motif"/>
</dbReference>
<sequence length="77" mass="8233">MTTNITIPTDLWDEDQEAVITSWLVSAGSRVAEGALLAEIMTAKVQYEILATASGTLVILKEQDEVVAKGDVIGQIT</sequence>
<accession>A0A975S3Y1</accession>
<protein>
    <submittedName>
        <fullName evidence="4">Lipoyl domain-containing protein</fullName>
    </submittedName>
</protein>
<dbReference type="Gene3D" id="2.40.50.100">
    <property type="match status" value="1"/>
</dbReference>
<dbReference type="Pfam" id="PF00364">
    <property type="entry name" value="Biotin_lipoyl"/>
    <property type="match status" value="1"/>
</dbReference>
<dbReference type="KEGG" id="gfu:KM031_18760"/>
<dbReference type="AlphaFoldDB" id="A0A975S3Y1"/>
<dbReference type="SUPFAM" id="SSF51230">
    <property type="entry name" value="Single hybrid motif"/>
    <property type="match status" value="1"/>
</dbReference>
<dbReference type="PROSITE" id="PS00189">
    <property type="entry name" value="LIPOYL"/>
    <property type="match status" value="1"/>
</dbReference>
<reference evidence="4" key="1">
    <citation type="submission" date="2021-06" db="EMBL/GenBank/DDBJ databases">
        <authorList>
            <person name="Lee C.-S."/>
            <person name="Jin L."/>
        </authorList>
    </citation>
    <scope>NUCLEOTIDE SEQUENCE</scope>
    <source>
        <strain evidence="4">Con5</strain>
        <plasmid evidence="4">p2</plasmid>
    </source>
</reference>
<name>A0A975S3Y1_9RHOB</name>
<evidence type="ECO:0000259" key="3">
    <source>
        <dbReference type="Pfam" id="PF00364"/>
    </source>
</evidence>
<dbReference type="EMBL" id="CP076363">
    <property type="protein sequence ID" value="QWK92690.1"/>
    <property type="molecule type" value="Genomic_DNA"/>
</dbReference>
<dbReference type="CDD" id="cd06849">
    <property type="entry name" value="lipoyl_domain"/>
    <property type="match status" value="1"/>
</dbReference>
<comment type="cofactor">
    <cofactor evidence="1">
        <name>(R)-lipoate</name>
        <dbReference type="ChEBI" id="CHEBI:83088"/>
    </cofactor>
</comment>
<dbReference type="Proteomes" id="UP000679352">
    <property type="component" value="Plasmid p2"/>
</dbReference>
<dbReference type="InterPro" id="IPR003016">
    <property type="entry name" value="2-oxoA_DH_lipoyl-BS"/>
</dbReference>
<dbReference type="RefSeq" id="WP_215505678.1">
    <property type="nucleotide sequence ID" value="NZ_CP076363.1"/>
</dbReference>
<geneLocation type="plasmid" evidence="4 5">
    <name>p2</name>
</geneLocation>
<feature type="domain" description="Lipoyl-binding" evidence="3">
    <location>
        <begin position="16"/>
        <end position="76"/>
    </location>
</feature>
<dbReference type="InterPro" id="IPR000089">
    <property type="entry name" value="Biotin_lipoyl"/>
</dbReference>
<evidence type="ECO:0000313" key="5">
    <source>
        <dbReference type="Proteomes" id="UP000679352"/>
    </source>
</evidence>
<gene>
    <name evidence="4" type="ORF">KM031_18760</name>
</gene>
<keyword evidence="4" id="KW-0614">Plasmid</keyword>
<proteinExistence type="predicted"/>
<evidence type="ECO:0000313" key="4">
    <source>
        <dbReference type="EMBL" id="QWK92690.1"/>
    </source>
</evidence>